<organism evidence="1 2">
    <name type="scientific">Amborella trichopoda</name>
    <dbReference type="NCBI Taxonomy" id="13333"/>
    <lineage>
        <taxon>Eukaryota</taxon>
        <taxon>Viridiplantae</taxon>
        <taxon>Streptophyta</taxon>
        <taxon>Embryophyta</taxon>
        <taxon>Tracheophyta</taxon>
        <taxon>Spermatophyta</taxon>
        <taxon>Magnoliopsida</taxon>
        <taxon>Amborellales</taxon>
        <taxon>Amborellaceae</taxon>
        <taxon>Amborella</taxon>
    </lineage>
</organism>
<evidence type="ECO:0000313" key="1">
    <source>
        <dbReference type="EMBL" id="ERN05967.1"/>
    </source>
</evidence>
<keyword evidence="2" id="KW-1185">Reference proteome</keyword>
<sequence>MQIPEVMHIPVPKREEDNAYLTTSAPCYHGHPRVLQIPGVFHVPVLEREEDSAYLTHQASYMHDPQKVLHFPTPHRNMTSSPLPPSPPALVTLLALPNSDLRFKAKPLLLC</sequence>
<dbReference type="EMBL" id="KI393970">
    <property type="protein sequence ID" value="ERN05967.1"/>
    <property type="molecule type" value="Genomic_DNA"/>
</dbReference>
<proteinExistence type="predicted"/>
<evidence type="ECO:0000313" key="2">
    <source>
        <dbReference type="Proteomes" id="UP000017836"/>
    </source>
</evidence>
<protein>
    <submittedName>
        <fullName evidence="1">Uncharacterized protein</fullName>
    </submittedName>
</protein>
<dbReference type="Proteomes" id="UP000017836">
    <property type="component" value="Unassembled WGS sequence"/>
</dbReference>
<reference evidence="2" key="1">
    <citation type="journal article" date="2013" name="Science">
        <title>The Amborella genome and the evolution of flowering plants.</title>
        <authorList>
            <consortium name="Amborella Genome Project"/>
        </authorList>
    </citation>
    <scope>NUCLEOTIDE SEQUENCE [LARGE SCALE GENOMIC DNA]</scope>
</reference>
<name>W1P7V3_AMBTC</name>
<dbReference type="Gramene" id="ERN05967">
    <property type="protein sequence ID" value="ERN05967"/>
    <property type="gene ID" value="AMTR_s00145p00100720"/>
</dbReference>
<dbReference type="AlphaFoldDB" id="W1P7V3"/>
<accession>W1P7V3</accession>
<gene>
    <name evidence="1" type="ORF">AMTR_s00145p00100720</name>
</gene>
<dbReference type="HOGENOM" id="CLU_2161842_0_0_1"/>